<dbReference type="SUPFAM" id="SSF53335">
    <property type="entry name" value="S-adenosyl-L-methionine-dependent methyltransferases"/>
    <property type="match status" value="1"/>
</dbReference>
<name>A0A495Y4K9_9MICO</name>
<dbReference type="RefSeq" id="WP_121034426.1">
    <property type="nucleotide sequence ID" value="NZ_RBXT01000001.1"/>
</dbReference>
<dbReference type="PANTHER" id="PTHR45036">
    <property type="entry name" value="METHYLTRANSFERASE LIKE 7B"/>
    <property type="match status" value="1"/>
</dbReference>
<dbReference type="InterPro" id="IPR052356">
    <property type="entry name" value="Thiol_S-MT"/>
</dbReference>
<dbReference type="PANTHER" id="PTHR45036:SF1">
    <property type="entry name" value="METHYLTRANSFERASE LIKE 7A"/>
    <property type="match status" value="1"/>
</dbReference>
<organism evidence="2 3">
    <name type="scientific">Terracoccus luteus</name>
    <dbReference type="NCBI Taxonomy" id="53356"/>
    <lineage>
        <taxon>Bacteria</taxon>
        <taxon>Bacillati</taxon>
        <taxon>Actinomycetota</taxon>
        <taxon>Actinomycetes</taxon>
        <taxon>Micrococcales</taxon>
        <taxon>Intrasporangiaceae</taxon>
        <taxon>Terracoccus</taxon>
    </lineage>
</organism>
<keyword evidence="2" id="KW-0808">Transferase</keyword>
<keyword evidence="3" id="KW-1185">Reference proteome</keyword>
<dbReference type="Gene3D" id="3.40.50.150">
    <property type="entry name" value="Vaccinia Virus protein VP39"/>
    <property type="match status" value="1"/>
</dbReference>
<reference evidence="2 3" key="1">
    <citation type="submission" date="2018-10" db="EMBL/GenBank/DDBJ databases">
        <title>Sequencing the genomes of 1000 actinobacteria strains.</title>
        <authorList>
            <person name="Klenk H.-P."/>
        </authorList>
    </citation>
    <scope>NUCLEOTIDE SEQUENCE [LARGE SCALE GENOMIC DNA]</scope>
    <source>
        <strain evidence="2 3">DSM 44267</strain>
    </source>
</reference>
<protein>
    <submittedName>
        <fullName evidence="2">Methyltransferase family protein</fullName>
    </submittedName>
</protein>
<dbReference type="AlphaFoldDB" id="A0A495Y4K9"/>
<accession>A0A495Y4K9</accession>
<dbReference type="GO" id="GO:0032259">
    <property type="term" value="P:methylation"/>
    <property type="evidence" value="ECO:0007669"/>
    <property type="project" value="UniProtKB-KW"/>
</dbReference>
<dbReference type="Pfam" id="PF08241">
    <property type="entry name" value="Methyltransf_11"/>
    <property type="match status" value="1"/>
</dbReference>
<dbReference type="GO" id="GO:0008757">
    <property type="term" value="F:S-adenosylmethionine-dependent methyltransferase activity"/>
    <property type="evidence" value="ECO:0007669"/>
    <property type="project" value="InterPro"/>
</dbReference>
<dbReference type="OrthoDB" id="9797252at2"/>
<dbReference type="InterPro" id="IPR013216">
    <property type="entry name" value="Methyltransf_11"/>
</dbReference>
<evidence type="ECO:0000313" key="2">
    <source>
        <dbReference type="EMBL" id="RKT79538.1"/>
    </source>
</evidence>
<keyword evidence="2" id="KW-0489">Methyltransferase</keyword>
<proteinExistence type="predicted"/>
<dbReference type="InterPro" id="IPR029063">
    <property type="entry name" value="SAM-dependent_MTases_sf"/>
</dbReference>
<evidence type="ECO:0000259" key="1">
    <source>
        <dbReference type="Pfam" id="PF08241"/>
    </source>
</evidence>
<dbReference type="EMBL" id="RBXT01000001">
    <property type="protein sequence ID" value="RKT79538.1"/>
    <property type="molecule type" value="Genomic_DNA"/>
</dbReference>
<comment type="caution">
    <text evidence="2">The sequence shown here is derived from an EMBL/GenBank/DDBJ whole genome shotgun (WGS) entry which is preliminary data.</text>
</comment>
<dbReference type="CDD" id="cd02440">
    <property type="entry name" value="AdoMet_MTases"/>
    <property type="match status" value="1"/>
</dbReference>
<feature type="domain" description="Methyltransferase type 11" evidence="1">
    <location>
        <begin position="39"/>
        <end position="131"/>
    </location>
</feature>
<evidence type="ECO:0000313" key="3">
    <source>
        <dbReference type="Proteomes" id="UP000278440"/>
    </source>
</evidence>
<sequence length="207" mass="22379">MGWWARQVVPRLVAGGGDEPKVLALRARACDGLEGRVVELGFGSGPNLRVLPAAVTEVVAVEPSDVAWRLSQPARDASPVPVTRGGLDAGRLDLPDGSADAVLSTLTLCTVPDAATALAEVRRVLRPGGTLHLLEHGLAPDAPVRRWQHRLDPLQRRLFDGCHLTRPVDELVAASGLTVEAMEREYGPFPRPLRPWGFLYVGRARRT</sequence>
<dbReference type="Proteomes" id="UP000278440">
    <property type="component" value="Unassembled WGS sequence"/>
</dbReference>
<gene>
    <name evidence="2" type="ORF">DFJ68_3011</name>
</gene>